<evidence type="ECO:0000313" key="2">
    <source>
        <dbReference type="EMBL" id="JAT77529.1"/>
    </source>
</evidence>
<name>A0A1D2AE82_AUXPR</name>
<feature type="compositionally biased region" description="Low complexity" evidence="1">
    <location>
        <begin position="43"/>
        <end position="53"/>
    </location>
</feature>
<reference evidence="2" key="1">
    <citation type="submission" date="2015-08" db="EMBL/GenBank/DDBJ databases">
        <authorList>
            <person name="Babu N.S."/>
            <person name="Beckwith C.J."/>
            <person name="Beseler K.G."/>
            <person name="Brison A."/>
            <person name="Carone J.V."/>
            <person name="Caskin T.P."/>
            <person name="Diamond M."/>
            <person name="Durham M.E."/>
            <person name="Foxe J.M."/>
            <person name="Go M."/>
            <person name="Henderson B.A."/>
            <person name="Jones I.B."/>
            <person name="McGettigan J.A."/>
            <person name="Micheletti S.J."/>
            <person name="Nasrallah M.E."/>
            <person name="Ortiz D."/>
            <person name="Piller C.R."/>
            <person name="Privatt S.R."/>
            <person name="Schneider S.L."/>
            <person name="Sharp S."/>
            <person name="Smith T.C."/>
            <person name="Stanton J.D."/>
            <person name="Ullery H.E."/>
            <person name="Wilson R.J."/>
            <person name="Serrano M.G."/>
            <person name="Buck G."/>
            <person name="Lee V."/>
            <person name="Wang Y."/>
            <person name="Carvalho R."/>
            <person name="Voegtly L."/>
            <person name="Shi R."/>
            <person name="Duckworth R."/>
            <person name="Johnson A."/>
            <person name="Loviza R."/>
            <person name="Walstead R."/>
            <person name="Shah Z."/>
            <person name="Kiflezghi M."/>
            <person name="Wade K."/>
            <person name="Ball S.L."/>
            <person name="Bradley K.W."/>
            <person name="Asai D.J."/>
            <person name="Bowman C.A."/>
            <person name="Russell D.A."/>
            <person name="Pope W.H."/>
            <person name="Jacobs-Sera D."/>
            <person name="Hendrix R.W."/>
            <person name="Hatfull G.F."/>
        </authorList>
    </citation>
    <scope>NUCLEOTIDE SEQUENCE</scope>
</reference>
<feature type="compositionally biased region" description="Low complexity" evidence="1">
    <location>
        <begin position="357"/>
        <end position="370"/>
    </location>
</feature>
<feature type="compositionally biased region" description="Basic residues" evidence="1">
    <location>
        <begin position="75"/>
        <end position="84"/>
    </location>
</feature>
<dbReference type="EMBL" id="GDKF01001093">
    <property type="protein sequence ID" value="JAT77529.1"/>
    <property type="molecule type" value="Transcribed_RNA"/>
</dbReference>
<feature type="compositionally biased region" description="Low complexity" evidence="1">
    <location>
        <begin position="196"/>
        <end position="206"/>
    </location>
</feature>
<feature type="compositionally biased region" description="Gly residues" evidence="1">
    <location>
        <begin position="274"/>
        <end position="283"/>
    </location>
</feature>
<feature type="non-terminal residue" evidence="2">
    <location>
        <position position="438"/>
    </location>
</feature>
<feature type="region of interest" description="Disordered" evidence="1">
    <location>
        <begin position="1"/>
        <end position="93"/>
    </location>
</feature>
<organism evidence="2">
    <name type="scientific">Auxenochlorella protothecoides</name>
    <name type="common">Green microalga</name>
    <name type="synonym">Chlorella protothecoides</name>
    <dbReference type="NCBI Taxonomy" id="3075"/>
    <lineage>
        <taxon>Eukaryota</taxon>
        <taxon>Viridiplantae</taxon>
        <taxon>Chlorophyta</taxon>
        <taxon>core chlorophytes</taxon>
        <taxon>Trebouxiophyceae</taxon>
        <taxon>Chlorellales</taxon>
        <taxon>Chlorellaceae</taxon>
        <taxon>Auxenochlorella</taxon>
    </lineage>
</organism>
<feature type="region of interest" description="Disordered" evidence="1">
    <location>
        <begin position="348"/>
        <end position="387"/>
    </location>
</feature>
<protein>
    <submittedName>
        <fullName evidence="2">Uncharacterized protein</fullName>
    </submittedName>
</protein>
<dbReference type="AlphaFoldDB" id="A0A1D2AE82"/>
<feature type="compositionally biased region" description="Basic residues" evidence="1">
    <location>
        <begin position="54"/>
        <end position="68"/>
    </location>
</feature>
<sequence>RHDGRPQGHPLHPDHAAARGRGRPLPSGREAGGRGGLAHQPGLDDGALAGLRRAAQRRGHRALPRRAHGQALWPVRRRRARQRPGRGPQHRQGLACQRLHAGPGLVGAAMLQLHGRGLRAGGQPVAVGPRRLQARGGVLRRHRAGRRLHVLHPGPAPGALHLLRPRAGVPAGAAGARRRAVAPRRPSAPGGRGRAGHAVPGPVPDAAEPRPRRRLPRGHAARAGGEVRPAPPRRRGRAAGGGVVPRAGPRRRHHEPGRHQDQLCGAGARRDGGRGGCGGGRGRGLPRAGGRARPLVPLPGAGGGCEGCDERCERWERRNRGHRQRPGKLETPGGRRAACHLAAAEPAVPGAQGAGAPGAAPQRGQQGHAPRAARRAGGHPVQALRRRGGGAASDLVLTPRPWTLCRPALCLCLLRARGCCSAAGRVVIVEYIVRKHHP</sequence>
<feature type="non-terminal residue" evidence="2">
    <location>
        <position position="1"/>
    </location>
</feature>
<evidence type="ECO:0000256" key="1">
    <source>
        <dbReference type="SAM" id="MobiDB-lite"/>
    </source>
</evidence>
<feature type="compositionally biased region" description="Basic and acidic residues" evidence="1">
    <location>
        <begin position="1"/>
        <end position="17"/>
    </location>
</feature>
<feature type="region of interest" description="Disordered" evidence="1">
    <location>
        <begin position="170"/>
        <end position="296"/>
    </location>
</feature>
<accession>A0A1D2AE82</accession>
<feature type="compositionally biased region" description="Basic residues" evidence="1">
    <location>
        <begin position="211"/>
        <end position="220"/>
    </location>
</feature>
<proteinExistence type="predicted"/>
<gene>
    <name evidence="2" type="ORF">g.9302</name>
</gene>